<reference evidence="2 3" key="1">
    <citation type="journal article" date="2018" name="PLoS ONE">
        <title>The draft genome of Kipferlia bialata reveals reductive genome evolution in fornicate parasites.</title>
        <authorList>
            <person name="Tanifuji G."/>
            <person name="Takabayashi S."/>
            <person name="Kume K."/>
            <person name="Takagi M."/>
            <person name="Nakayama T."/>
            <person name="Kamikawa R."/>
            <person name="Inagaki Y."/>
            <person name="Hashimoto T."/>
        </authorList>
    </citation>
    <scope>NUCLEOTIDE SEQUENCE [LARGE SCALE GENOMIC DNA]</scope>
    <source>
        <strain evidence="2">NY0173</strain>
    </source>
</reference>
<keyword evidence="3" id="KW-1185">Reference proteome</keyword>
<sequence length="454" mass="50732">MSSRTARGRKRRITRADMLRERTELHNQLRQFDMYSMGRYSTEREEREERVDERTALRGTTRRGGERGSATQHRAGDYLDYRDARSHTSPSGPLGLGAGRGGRGEGTSLRSRVSSIVAGVEGLPFQGGGRADENAYPRRGGSRGARDTYSKVSRQVVSAMGYQGEERDMDMGGRRVHTLGLSQKVRPASARPRTPSRTTSISDPQFMRSPYAEGSDTAEREYTHGGGWQSRTKARRAPARGTVVKTHSPRLPRPQSAYATSPTRHTSVPMPALPRGMDTLPRGVDTLSRGREGVYQGMGESTRQPSLRESLNRREREEQVEEQERQRLAVVSGSDVLGDVLGRLAGKGSLDLTPDRHPSHGTDTHRDTYPDRYRGRQAEASPPSAPILSHSPMRRLGTARRLSGEDEDPTQVYQELRSFERRLSNQMKEQEQERSGSFSRSSVRQRVANIFDAL</sequence>
<organism evidence="2 3">
    <name type="scientific">Kipferlia bialata</name>
    <dbReference type="NCBI Taxonomy" id="797122"/>
    <lineage>
        <taxon>Eukaryota</taxon>
        <taxon>Metamonada</taxon>
        <taxon>Carpediemonas-like organisms</taxon>
        <taxon>Kipferlia</taxon>
    </lineage>
</organism>
<feature type="region of interest" description="Disordered" evidence="1">
    <location>
        <begin position="128"/>
        <end position="151"/>
    </location>
</feature>
<accession>A0A9K3CQW2</accession>
<evidence type="ECO:0000313" key="2">
    <source>
        <dbReference type="EMBL" id="GIQ81541.1"/>
    </source>
</evidence>
<dbReference type="AlphaFoldDB" id="A0A9K3CQW2"/>
<feature type="compositionally biased region" description="Polar residues" evidence="1">
    <location>
        <begin position="257"/>
        <end position="266"/>
    </location>
</feature>
<protein>
    <submittedName>
        <fullName evidence="2">Uncharacterized protein</fullName>
    </submittedName>
</protein>
<feature type="region of interest" description="Disordered" evidence="1">
    <location>
        <begin position="347"/>
        <end position="394"/>
    </location>
</feature>
<feature type="compositionally biased region" description="Basic and acidic residues" evidence="1">
    <location>
        <begin position="353"/>
        <end position="377"/>
    </location>
</feature>
<dbReference type="EMBL" id="BDIP01000423">
    <property type="protein sequence ID" value="GIQ81541.1"/>
    <property type="molecule type" value="Genomic_DNA"/>
</dbReference>
<feature type="compositionally biased region" description="Basic and acidic residues" evidence="1">
    <location>
        <begin position="310"/>
        <end position="327"/>
    </location>
</feature>
<evidence type="ECO:0000256" key="1">
    <source>
        <dbReference type="SAM" id="MobiDB-lite"/>
    </source>
</evidence>
<feature type="region of interest" description="Disordered" evidence="1">
    <location>
        <begin position="183"/>
        <end position="280"/>
    </location>
</feature>
<feature type="region of interest" description="Disordered" evidence="1">
    <location>
        <begin position="36"/>
        <end position="108"/>
    </location>
</feature>
<feature type="compositionally biased region" description="Low complexity" evidence="1">
    <location>
        <begin position="186"/>
        <end position="200"/>
    </location>
</feature>
<dbReference type="Proteomes" id="UP000265618">
    <property type="component" value="Unassembled WGS sequence"/>
</dbReference>
<feature type="compositionally biased region" description="Gly residues" evidence="1">
    <location>
        <begin position="94"/>
        <end position="105"/>
    </location>
</feature>
<feature type="compositionally biased region" description="Basic and acidic residues" evidence="1">
    <location>
        <begin position="41"/>
        <end position="56"/>
    </location>
</feature>
<proteinExistence type="predicted"/>
<feature type="region of interest" description="Disordered" evidence="1">
    <location>
        <begin position="294"/>
        <end position="327"/>
    </location>
</feature>
<gene>
    <name evidence="2" type="ORF">KIPB_002516</name>
</gene>
<comment type="caution">
    <text evidence="2">The sequence shown here is derived from an EMBL/GenBank/DDBJ whole genome shotgun (WGS) entry which is preliminary data.</text>
</comment>
<feature type="compositionally biased region" description="Basic and acidic residues" evidence="1">
    <location>
        <begin position="74"/>
        <end position="86"/>
    </location>
</feature>
<evidence type="ECO:0000313" key="3">
    <source>
        <dbReference type="Proteomes" id="UP000265618"/>
    </source>
</evidence>
<feature type="region of interest" description="Disordered" evidence="1">
    <location>
        <begin position="421"/>
        <end position="443"/>
    </location>
</feature>
<name>A0A9K3CQW2_9EUKA</name>
<feature type="compositionally biased region" description="Basic and acidic residues" evidence="1">
    <location>
        <begin position="421"/>
        <end position="434"/>
    </location>
</feature>